<dbReference type="WBParaSite" id="PSU_v2.g11453.t1">
    <property type="protein sequence ID" value="PSU_v2.g11453.t1"/>
    <property type="gene ID" value="PSU_v2.g11453"/>
</dbReference>
<reference evidence="2" key="1">
    <citation type="submission" date="2022-11" db="UniProtKB">
        <authorList>
            <consortium name="WormBaseParasite"/>
        </authorList>
    </citation>
    <scope>IDENTIFICATION</scope>
</reference>
<keyword evidence="1" id="KW-1185">Reference proteome</keyword>
<dbReference type="Proteomes" id="UP000887577">
    <property type="component" value="Unplaced"/>
</dbReference>
<evidence type="ECO:0000313" key="1">
    <source>
        <dbReference type="Proteomes" id="UP000887577"/>
    </source>
</evidence>
<proteinExistence type="predicted"/>
<name>A0A914XU19_9BILA</name>
<evidence type="ECO:0000313" key="2">
    <source>
        <dbReference type="WBParaSite" id="PSU_v2.g11453.t1"/>
    </source>
</evidence>
<organism evidence="1 2">
    <name type="scientific">Panagrolaimus superbus</name>
    <dbReference type="NCBI Taxonomy" id="310955"/>
    <lineage>
        <taxon>Eukaryota</taxon>
        <taxon>Metazoa</taxon>
        <taxon>Ecdysozoa</taxon>
        <taxon>Nematoda</taxon>
        <taxon>Chromadorea</taxon>
        <taxon>Rhabditida</taxon>
        <taxon>Tylenchina</taxon>
        <taxon>Panagrolaimomorpha</taxon>
        <taxon>Panagrolaimoidea</taxon>
        <taxon>Panagrolaimidae</taxon>
        <taxon>Panagrolaimus</taxon>
    </lineage>
</organism>
<sequence length="82" mass="9237">MAQSPSQGTSELDTSWLDGIIEKLNSLYNRLDIGIVNIMTLDEIVAILTFVTKIINQEGSLVEVEVPIKFFSIYYGMDDLCY</sequence>
<dbReference type="AlphaFoldDB" id="A0A914XU19"/>
<accession>A0A914XU19</accession>
<protein>
    <submittedName>
        <fullName evidence="2">Uncharacterized protein</fullName>
    </submittedName>
</protein>